<dbReference type="EMBL" id="CP010978">
    <property type="protein sequence ID" value="AJQ28769.1"/>
    <property type="molecule type" value="Genomic_DNA"/>
</dbReference>
<dbReference type="Gene3D" id="3.30.70.1290">
    <property type="entry name" value="Transposase IS200-like"/>
    <property type="match status" value="1"/>
</dbReference>
<dbReference type="Pfam" id="PF01797">
    <property type="entry name" value="Y1_Tnp"/>
    <property type="match status" value="1"/>
</dbReference>
<accession>I9NVD9</accession>
<dbReference type="HOGENOM" id="CLU_068226_0_1_9"/>
<organism evidence="2 3">
    <name type="scientific">Pelosinus fermentans JBW45</name>
    <dbReference type="NCBI Taxonomy" id="1192197"/>
    <lineage>
        <taxon>Bacteria</taxon>
        <taxon>Bacillati</taxon>
        <taxon>Bacillota</taxon>
        <taxon>Negativicutes</taxon>
        <taxon>Selenomonadales</taxon>
        <taxon>Sporomusaceae</taxon>
        <taxon>Pelosinus</taxon>
    </lineage>
</organism>
<dbReference type="PANTHER" id="PTHR34322">
    <property type="entry name" value="TRANSPOSASE, Y1_TNP DOMAIN-CONTAINING"/>
    <property type="match status" value="1"/>
</dbReference>
<gene>
    <name evidence="2" type="ORF">JBW_03430</name>
</gene>
<dbReference type="RefSeq" id="WP_007954118.1">
    <property type="nucleotide sequence ID" value="NZ_CP010978.1"/>
</dbReference>
<sequence length="286" mass="33754">MARKPRVHYEDAIYHVMARGNNRDRVFESEEDKAKYLKILADYKERYDFKLYAYVVMDNHVHLLLQVGKDPLAKIMQGIQQRYTQYYNWHHKHSGHVFEQRYKAFICEEESYIMALICYIHQNPVKANILEGINYSWSSHQAYVSRLQGLVNVEFILNILSIKPNEAMTKYLALVGTAVDRPKYKDEKEQEKETQKAWLQAETEKGQTELMWEQLVAKITVEEEVNQEKLIGKCRIRQVVAARKRLIYEAINRSIMTKMQLAKLLQIDPANITRIWQAKVGSKEIK</sequence>
<name>I9NVD9_9FIRM</name>
<evidence type="ECO:0000313" key="3">
    <source>
        <dbReference type="Proteomes" id="UP000005361"/>
    </source>
</evidence>
<proteinExistence type="predicted"/>
<dbReference type="Proteomes" id="UP000005361">
    <property type="component" value="Chromosome"/>
</dbReference>
<dbReference type="GO" id="GO:0006313">
    <property type="term" value="P:DNA transposition"/>
    <property type="evidence" value="ECO:0007669"/>
    <property type="project" value="InterPro"/>
</dbReference>
<reference evidence="3" key="2">
    <citation type="submission" date="2015-02" db="EMBL/GenBank/DDBJ databases">
        <title>Complete Genome Sequence of Pelosinus fermentans JBW45.</title>
        <authorList>
            <person name="De Leon K.B."/>
            <person name="Utturkar S.M."/>
            <person name="Camilleri L.B."/>
            <person name="Arkin A.P."/>
            <person name="Fields M.W."/>
            <person name="Brown S.D."/>
            <person name="Wall J.D."/>
        </authorList>
    </citation>
    <scope>NUCLEOTIDE SEQUENCE [LARGE SCALE GENOMIC DNA]</scope>
    <source>
        <strain evidence="3">JBW45</strain>
    </source>
</reference>
<feature type="domain" description="Transposase IS200-like" evidence="1">
    <location>
        <begin position="9"/>
        <end position="123"/>
    </location>
</feature>
<dbReference type="STRING" id="1192197.JBW_03430"/>
<dbReference type="KEGG" id="pft:JBW_03430"/>
<dbReference type="InterPro" id="IPR036515">
    <property type="entry name" value="Transposase_17_sf"/>
</dbReference>
<dbReference type="GO" id="GO:0004803">
    <property type="term" value="F:transposase activity"/>
    <property type="evidence" value="ECO:0007669"/>
    <property type="project" value="InterPro"/>
</dbReference>
<protein>
    <submittedName>
        <fullName evidence="2">Transposase IS200-family protein</fullName>
    </submittedName>
</protein>
<dbReference type="AlphaFoldDB" id="I9NVD9"/>
<dbReference type="SMART" id="SM01321">
    <property type="entry name" value="Y1_Tnp"/>
    <property type="match status" value="1"/>
</dbReference>
<dbReference type="GO" id="GO:0003677">
    <property type="term" value="F:DNA binding"/>
    <property type="evidence" value="ECO:0007669"/>
    <property type="project" value="InterPro"/>
</dbReference>
<dbReference type="PANTHER" id="PTHR34322:SF2">
    <property type="entry name" value="TRANSPOSASE IS200-LIKE DOMAIN-CONTAINING PROTEIN"/>
    <property type="match status" value="1"/>
</dbReference>
<dbReference type="InterPro" id="IPR002686">
    <property type="entry name" value="Transposase_17"/>
</dbReference>
<dbReference type="SUPFAM" id="SSF143422">
    <property type="entry name" value="Transposase IS200-like"/>
    <property type="match status" value="1"/>
</dbReference>
<dbReference type="OrthoDB" id="9788881at2"/>
<evidence type="ECO:0000259" key="1">
    <source>
        <dbReference type="SMART" id="SM01321"/>
    </source>
</evidence>
<reference evidence="2 3" key="1">
    <citation type="journal article" date="2015" name="Genome Announc.">
        <title>Complete Genome Sequence of Pelosinus fermentans JBW45, a Member of a Remarkably Competitive Group of Negativicutes in the Firmicutes Phylum.</title>
        <authorList>
            <person name="De Leon K.B."/>
            <person name="Utturkar S.M."/>
            <person name="Camilleri L.B."/>
            <person name="Elias D.A."/>
            <person name="Arkin A.P."/>
            <person name="Fields M.W."/>
            <person name="Brown S.D."/>
            <person name="Wall J.D."/>
        </authorList>
    </citation>
    <scope>NUCLEOTIDE SEQUENCE [LARGE SCALE GENOMIC DNA]</scope>
    <source>
        <strain evidence="2 3">JBW45</strain>
    </source>
</reference>
<evidence type="ECO:0000313" key="2">
    <source>
        <dbReference type="EMBL" id="AJQ28769.1"/>
    </source>
</evidence>